<dbReference type="Proteomes" id="UP000002457">
    <property type="component" value="Chromosome"/>
</dbReference>
<accession>B8GDX4</accession>
<name>B8GDX4_METPE</name>
<organism evidence="2 3">
    <name type="scientific">Methanosphaerula palustris (strain ATCC BAA-1556 / DSM 19958 / E1-9c)</name>
    <dbReference type="NCBI Taxonomy" id="521011"/>
    <lineage>
        <taxon>Archaea</taxon>
        <taxon>Methanobacteriati</taxon>
        <taxon>Methanobacteriota</taxon>
        <taxon>Stenosarchaea group</taxon>
        <taxon>Methanomicrobia</taxon>
        <taxon>Methanomicrobiales</taxon>
        <taxon>Methanoregulaceae</taxon>
        <taxon>Methanosphaerula</taxon>
    </lineage>
</organism>
<feature type="transmembrane region" description="Helical" evidence="1">
    <location>
        <begin position="86"/>
        <end position="110"/>
    </location>
</feature>
<evidence type="ECO:0000313" key="2">
    <source>
        <dbReference type="EMBL" id="ACL17475.1"/>
    </source>
</evidence>
<sequence>MKFKDLPINLVDQEKRTKTGNYALITAEFGLNEYLKDGCLVQGSLNRITHMGVQGNNGKTTAFFWIDVVSLSARSALVGWDHTGGILHSIYICDFLLSSIIYASLIYASYQHIQN</sequence>
<evidence type="ECO:0000313" key="3">
    <source>
        <dbReference type="Proteomes" id="UP000002457"/>
    </source>
</evidence>
<protein>
    <submittedName>
        <fullName evidence="2">Uncharacterized protein</fullName>
    </submittedName>
</protein>
<proteinExistence type="predicted"/>
<keyword evidence="1" id="KW-1133">Transmembrane helix</keyword>
<dbReference type="KEGG" id="mpl:Mpal_2177"/>
<reference evidence="2 3" key="1">
    <citation type="journal article" date="2015" name="Genome Announc.">
        <title>Complete Genome Sequence of Methanosphaerula palustris E1-9CT, a Hydrogenotrophic Methanogen Isolated from a Minerotrophic Fen Peatland.</title>
        <authorList>
            <person name="Cadillo-Quiroz H."/>
            <person name="Browne P."/>
            <person name="Kyrpides N."/>
            <person name="Woyke T."/>
            <person name="Goodwin L."/>
            <person name="Detter C."/>
            <person name="Yavitt J.B."/>
            <person name="Zinder S.H."/>
        </authorList>
    </citation>
    <scope>NUCLEOTIDE SEQUENCE [LARGE SCALE GENOMIC DNA]</scope>
    <source>
        <strain evidence="3">ATCC BAA-1556 / DSM 19958 / E1-9c</strain>
    </source>
</reference>
<keyword evidence="1" id="KW-0472">Membrane</keyword>
<dbReference type="EMBL" id="CP001338">
    <property type="protein sequence ID" value="ACL17475.1"/>
    <property type="molecule type" value="Genomic_DNA"/>
</dbReference>
<dbReference type="HOGENOM" id="CLU_2103531_0_0_2"/>
<evidence type="ECO:0000256" key="1">
    <source>
        <dbReference type="SAM" id="Phobius"/>
    </source>
</evidence>
<keyword evidence="3" id="KW-1185">Reference proteome</keyword>
<keyword evidence="1" id="KW-0812">Transmembrane</keyword>
<dbReference type="AlphaFoldDB" id="B8GDX4"/>
<gene>
    <name evidence="2" type="ordered locus">Mpal_2177</name>
</gene>